<sequence length="168" mass="17343">MPTSTKKRSRTRRAGESAYGLLLLGRNALVALVAALLLVAGCWTSWDDARHAMFPKDGTRGTMTVEKCADGRCTGPFVADSGGSAPDRVGIGESAVRDVGDRPAVALKPGTEDVVRTGIGGVLHTWIPLGGALVLAALVLAGGLRLRRTGWVMGLLGGAVMAGAFFTV</sequence>
<evidence type="ECO:0000313" key="2">
    <source>
        <dbReference type="EMBL" id="MBB1246004.1"/>
    </source>
</evidence>
<keyword evidence="3" id="KW-1185">Reference proteome</keyword>
<protein>
    <recommendedName>
        <fullName evidence="4">Integral membrane protein</fullName>
    </recommendedName>
</protein>
<reference evidence="3" key="1">
    <citation type="journal article" date="2020" name="Syst. Appl. Microbiol.">
        <title>Streptomyces alkaliterrae sp. nov., isolated from an alkaline soil, and emended descriptions of Streptomyces alkaliphilus, Streptomyces calidiresistens and Streptomyces durbertensis.</title>
        <authorList>
            <person name="Swiecimska M."/>
            <person name="Golinska P."/>
            <person name="Nouioui I."/>
            <person name="Wypij M."/>
            <person name="Rai M."/>
            <person name="Sangal V."/>
            <person name="Goodfellow M."/>
        </authorList>
    </citation>
    <scope>NUCLEOTIDE SEQUENCE [LARGE SCALE GENOMIC DNA]</scope>
    <source>
        <strain evidence="3">DSM 104538</strain>
    </source>
</reference>
<feature type="transmembrane region" description="Helical" evidence="1">
    <location>
        <begin position="21"/>
        <end position="46"/>
    </location>
</feature>
<name>A0ABR6EKZ2_9ACTN</name>
<dbReference type="RefSeq" id="WP_182857286.1">
    <property type="nucleotide sequence ID" value="NZ_WMLF01000387.1"/>
</dbReference>
<dbReference type="EMBL" id="WMLF01000387">
    <property type="protein sequence ID" value="MBB1246004.1"/>
    <property type="molecule type" value="Genomic_DNA"/>
</dbReference>
<accession>A0ABR6EKZ2</accession>
<dbReference type="Proteomes" id="UP000766698">
    <property type="component" value="Unassembled WGS sequence"/>
</dbReference>
<evidence type="ECO:0000313" key="3">
    <source>
        <dbReference type="Proteomes" id="UP000766698"/>
    </source>
</evidence>
<keyword evidence="1" id="KW-0472">Membrane</keyword>
<keyword evidence="1" id="KW-1133">Transmembrane helix</keyword>
<proteinExistence type="predicted"/>
<comment type="caution">
    <text evidence="2">The sequence shown here is derived from an EMBL/GenBank/DDBJ whole genome shotgun (WGS) entry which is preliminary data.</text>
</comment>
<organism evidence="2 3">
    <name type="scientific">Streptomyces durbertensis</name>
    <dbReference type="NCBI Taxonomy" id="2448886"/>
    <lineage>
        <taxon>Bacteria</taxon>
        <taxon>Bacillati</taxon>
        <taxon>Actinomycetota</taxon>
        <taxon>Actinomycetes</taxon>
        <taxon>Kitasatosporales</taxon>
        <taxon>Streptomycetaceae</taxon>
        <taxon>Streptomyces</taxon>
    </lineage>
</organism>
<gene>
    <name evidence="2" type="ORF">GL263_20965</name>
</gene>
<keyword evidence="1" id="KW-0812">Transmembrane</keyword>
<feature type="transmembrane region" description="Helical" evidence="1">
    <location>
        <begin position="151"/>
        <end position="167"/>
    </location>
</feature>
<evidence type="ECO:0000256" key="1">
    <source>
        <dbReference type="SAM" id="Phobius"/>
    </source>
</evidence>
<evidence type="ECO:0008006" key="4">
    <source>
        <dbReference type="Google" id="ProtNLM"/>
    </source>
</evidence>
<feature type="transmembrane region" description="Helical" evidence="1">
    <location>
        <begin position="126"/>
        <end position="144"/>
    </location>
</feature>